<dbReference type="AlphaFoldDB" id="D5A8U4"/>
<sequence>MVDKAPVSVRPIAEEATCSQRTHLLPWKIQGPPKWS</sequence>
<reference evidence="1" key="1">
    <citation type="submission" date="2010-04" db="EMBL/GenBank/DDBJ databases">
        <authorList>
            <person name="Reid K.E."/>
            <person name="Liao N."/>
            <person name="Chan S."/>
            <person name="Docking R."/>
            <person name="Taylor G."/>
            <person name="Moore R."/>
            <person name="Mayo M."/>
            <person name="Munro S."/>
            <person name="King J."/>
            <person name="Yanchuk A."/>
            <person name="Holt R."/>
            <person name="Jones S."/>
            <person name="Marra M."/>
            <person name="Ritland C.E."/>
            <person name="Ritland K."/>
            <person name="Bohlmann J."/>
        </authorList>
    </citation>
    <scope>NUCLEOTIDE SEQUENCE</scope>
    <source>
        <tissue evidence="1">Buds collected with no treatment. Collection October 2007</tissue>
    </source>
</reference>
<accession>D5A8U4</accession>
<evidence type="ECO:0000313" key="1">
    <source>
        <dbReference type="EMBL" id="ADE75963.1"/>
    </source>
</evidence>
<organism evidence="1">
    <name type="scientific">Picea sitchensis</name>
    <name type="common">Sitka spruce</name>
    <name type="synonym">Pinus sitchensis</name>
    <dbReference type="NCBI Taxonomy" id="3332"/>
    <lineage>
        <taxon>Eukaryota</taxon>
        <taxon>Viridiplantae</taxon>
        <taxon>Streptophyta</taxon>
        <taxon>Embryophyta</taxon>
        <taxon>Tracheophyta</taxon>
        <taxon>Spermatophyta</taxon>
        <taxon>Pinopsida</taxon>
        <taxon>Pinidae</taxon>
        <taxon>Conifers I</taxon>
        <taxon>Pinales</taxon>
        <taxon>Pinaceae</taxon>
        <taxon>Picea</taxon>
    </lineage>
</organism>
<proteinExistence type="evidence at transcript level"/>
<dbReference type="EMBL" id="BT122591">
    <property type="protein sequence ID" value="ADE75963.1"/>
    <property type="molecule type" value="mRNA"/>
</dbReference>
<name>D5A8U4_PICSI</name>
<protein>
    <submittedName>
        <fullName evidence="1">Uncharacterized protein</fullName>
    </submittedName>
</protein>